<name>A0A011MXB4_9PROT</name>
<keyword evidence="2" id="KW-1185">Reference proteome</keyword>
<sequence>MFGPGDLEGGDALRGEREEFVRLADAVLVEVAPEAQAVPVGVGGADQAILVRVFLGECGEAIGGETASIQGRRIAEEFPAGVDGAVAVPVENEEGVVRLDPAGRGLDTVGVVVEEDGGTGLDADGFQTVTVKVEGQRVARSGKDDGGLEESIQRTVHLPGFVE</sequence>
<organism evidence="1 2">
    <name type="scientific">Candidatus Accumulibacter adjunctus</name>
    <dbReference type="NCBI Taxonomy" id="1454001"/>
    <lineage>
        <taxon>Bacteria</taxon>
        <taxon>Pseudomonadati</taxon>
        <taxon>Pseudomonadota</taxon>
        <taxon>Betaproteobacteria</taxon>
        <taxon>Candidatus Accumulibacter</taxon>
    </lineage>
</organism>
<dbReference type="AlphaFoldDB" id="A0A011MXB4"/>
<proteinExistence type="predicted"/>
<comment type="caution">
    <text evidence="1">The sequence shown here is derived from an EMBL/GenBank/DDBJ whole genome shotgun (WGS) entry which is preliminary data.</text>
</comment>
<accession>A0A011MXB4</accession>
<dbReference type="EMBL" id="JFAX01000012">
    <property type="protein sequence ID" value="EXI67206.1"/>
    <property type="molecule type" value="Genomic_DNA"/>
</dbReference>
<gene>
    <name evidence="1" type="ORF">AW08_02310</name>
</gene>
<reference evidence="1" key="1">
    <citation type="submission" date="2014-02" db="EMBL/GenBank/DDBJ databases">
        <title>Expanding our view of genomic diversity in Candidatus Accumulibacter clades.</title>
        <authorList>
            <person name="Skennerton C.T."/>
            <person name="Barr J.J."/>
            <person name="Slater F.R."/>
            <person name="Bond P.L."/>
            <person name="Tyson G.W."/>
        </authorList>
    </citation>
    <scope>NUCLEOTIDE SEQUENCE [LARGE SCALE GENOMIC DNA]</scope>
</reference>
<protein>
    <submittedName>
        <fullName evidence="1">Uncharacterized protein</fullName>
    </submittedName>
</protein>
<evidence type="ECO:0000313" key="2">
    <source>
        <dbReference type="Proteomes" id="UP000020218"/>
    </source>
</evidence>
<dbReference type="Proteomes" id="UP000020218">
    <property type="component" value="Unassembled WGS sequence"/>
</dbReference>
<evidence type="ECO:0000313" key="1">
    <source>
        <dbReference type="EMBL" id="EXI67206.1"/>
    </source>
</evidence>